<name>A0AAD0UCG6_9BURK</name>
<dbReference type="Proteomes" id="UP000269199">
    <property type="component" value="Chromosome"/>
</dbReference>
<evidence type="ECO:0000256" key="2">
    <source>
        <dbReference type="HAMAP-Rule" id="MF_00460"/>
    </source>
</evidence>
<dbReference type="RefSeq" id="WP_058895308.1">
    <property type="nucleotide sequence ID" value="NZ_CP024996.1"/>
</dbReference>
<accession>A0AAD0UCG6</accession>
<dbReference type="InterPro" id="IPR016155">
    <property type="entry name" value="Mopterin_synth/thiamin_S_b"/>
</dbReference>
<dbReference type="PANTHER" id="PTHR37483">
    <property type="entry name" value="UPF0125 PROTEIN RATB"/>
    <property type="match status" value="1"/>
</dbReference>
<dbReference type="InterPro" id="IPR037021">
    <property type="entry name" value="RnfH_sf"/>
</dbReference>
<reference evidence="3 4" key="1">
    <citation type="submission" date="2017-11" db="EMBL/GenBank/DDBJ databases">
        <title>Complete genome sequence of Herbaspirillum rubrisubalbicans DSM 11543.</title>
        <authorList>
            <person name="Chen M."/>
            <person name="An Q."/>
        </authorList>
    </citation>
    <scope>NUCLEOTIDE SEQUENCE [LARGE SCALE GENOMIC DNA]</scope>
    <source>
        <strain evidence="3 4">DSM 11543</strain>
    </source>
</reference>
<dbReference type="HAMAP" id="MF_00460">
    <property type="entry name" value="UPF0125_RnfH"/>
    <property type="match status" value="1"/>
</dbReference>
<organism evidence="3 4">
    <name type="scientific">Herbaspirillum rubrisubalbicans</name>
    <dbReference type="NCBI Taxonomy" id="80842"/>
    <lineage>
        <taxon>Bacteria</taxon>
        <taxon>Pseudomonadati</taxon>
        <taxon>Pseudomonadota</taxon>
        <taxon>Betaproteobacteria</taxon>
        <taxon>Burkholderiales</taxon>
        <taxon>Oxalobacteraceae</taxon>
        <taxon>Herbaspirillum</taxon>
    </lineage>
</organism>
<dbReference type="PANTHER" id="PTHR37483:SF1">
    <property type="entry name" value="UPF0125 PROTEIN RATB"/>
    <property type="match status" value="1"/>
</dbReference>
<dbReference type="AlphaFoldDB" id="A0AAD0UCG6"/>
<dbReference type="Pfam" id="PF03658">
    <property type="entry name" value="Ub-RnfH"/>
    <property type="match status" value="1"/>
</dbReference>
<dbReference type="SUPFAM" id="SSF54285">
    <property type="entry name" value="MoaD/ThiS"/>
    <property type="match status" value="1"/>
</dbReference>
<gene>
    <name evidence="3" type="ORF">RC54_11070</name>
</gene>
<dbReference type="InterPro" id="IPR005346">
    <property type="entry name" value="RnfH"/>
</dbReference>
<protein>
    <recommendedName>
        <fullName evidence="2">UPF0125 protein RC54_11070</fullName>
    </recommendedName>
</protein>
<proteinExistence type="inferred from homology"/>
<dbReference type="EMBL" id="CP024996">
    <property type="protein sequence ID" value="AYR24339.1"/>
    <property type="molecule type" value="Genomic_DNA"/>
</dbReference>
<evidence type="ECO:0000256" key="1">
    <source>
        <dbReference type="ARBA" id="ARBA00010645"/>
    </source>
</evidence>
<sequence>MADPAELQVQLCYAAPGLQILVDLQVEQGCTIQQVILQSGLLRQEPTIDLSVCKVGIFGKVKTLETPVRERDRIEIYRPLIADPKQSRRRRAAHQERVDGQ</sequence>
<evidence type="ECO:0000313" key="3">
    <source>
        <dbReference type="EMBL" id="AYR24339.1"/>
    </source>
</evidence>
<dbReference type="Gene3D" id="3.10.20.280">
    <property type="entry name" value="RnfH-like"/>
    <property type="match status" value="1"/>
</dbReference>
<dbReference type="NCBIfam" id="NF002490">
    <property type="entry name" value="PRK01777.1"/>
    <property type="match status" value="1"/>
</dbReference>
<comment type="similarity">
    <text evidence="1 2">Belongs to the UPF0125 (RnfH) family.</text>
</comment>
<evidence type="ECO:0000313" key="4">
    <source>
        <dbReference type="Proteomes" id="UP000269199"/>
    </source>
</evidence>